<name>A0A0R3RG12_9BILA</name>
<feature type="compositionally biased region" description="Basic and acidic residues" evidence="2">
    <location>
        <begin position="140"/>
        <end position="150"/>
    </location>
</feature>
<dbReference type="WBParaSite" id="EEL_0000032601-mRNA-1">
    <property type="protein sequence ID" value="EEL_0000032601-mRNA-1"/>
    <property type="gene ID" value="EEL_0000032601"/>
</dbReference>
<dbReference type="Proteomes" id="UP000050640">
    <property type="component" value="Unplaced"/>
</dbReference>
<accession>A0A0R3RG12</accession>
<evidence type="ECO:0000256" key="1">
    <source>
        <dbReference type="SAM" id="Coils"/>
    </source>
</evidence>
<keyword evidence="3" id="KW-1185">Reference proteome</keyword>
<feature type="compositionally biased region" description="Basic and acidic residues" evidence="2">
    <location>
        <begin position="88"/>
        <end position="99"/>
    </location>
</feature>
<evidence type="ECO:0000313" key="4">
    <source>
        <dbReference type="WBParaSite" id="EEL_0000032601-mRNA-1"/>
    </source>
</evidence>
<reference evidence="4" key="1">
    <citation type="submission" date="2017-02" db="UniProtKB">
        <authorList>
            <consortium name="WormBaseParasite"/>
        </authorList>
    </citation>
    <scope>IDENTIFICATION</scope>
</reference>
<sequence length="389" mass="44767">MNQRQRKPFGSAGNLAIKGTGYMGFDNISSCHRLQNILSSAAMTPQKAAARRTTSTSTTTTRTTLRKSGSIGNIRNMVTSSAPSIKTTSKETRGCPHRQSDIDQSAVHLQEQYTRQLQQQIYLLELENNYLKHNAGKVSQKNDENDDSYHSDTSPPPSLTINLEVPREREPFRANIPDDDTEKPWRTRKRVSYAEPEITETSIPSNSYDVKPSSYTTDQAELLQKLEESYQRERKLEERLKQKATEVERIAYENTQLSDYIEELKAKLQRNEESFARDKRALMEEVVELQRRLDYLTPALADKESHVAKMEIEKDELADKLRHATHQLSEVQMTIDEKTRDEKTLFDVEEGWKNEIDRLLTTIRNLEHSLKEMENKEASLIVSAKIAYI</sequence>
<feature type="compositionally biased region" description="Low complexity" evidence="2">
    <location>
        <begin position="51"/>
        <end position="63"/>
    </location>
</feature>
<organism evidence="3 4">
    <name type="scientific">Elaeophora elaphi</name>
    <dbReference type="NCBI Taxonomy" id="1147741"/>
    <lineage>
        <taxon>Eukaryota</taxon>
        <taxon>Metazoa</taxon>
        <taxon>Ecdysozoa</taxon>
        <taxon>Nematoda</taxon>
        <taxon>Chromadorea</taxon>
        <taxon>Rhabditida</taxon>
        <taxon>Spirurina</taxon>
        <taxon>Spiruromorpha</taxon>
        <taxon>Filarioidea</taxon>
        <taxon>Onchocercidae</taxon>
        <taxon>Elaeophora</taxon>
    </lineage>
</organism>
<feature type="coiled-coil region" evidence="1">
    <location>
        <begin position="356"/>
        <end position="383"/>
    </location>
</feature>
<evidence type="ECO:0000313" key="3">
    <source>
        <dbReference type="Proteomes" id="UP000050640"/>
    </source>
</evidence>
<evidence type="ECO:0000256" key="2">
    <source>
        <dbReference type="SAM" id="MobiDB-lite"/>
    </source>
</evidence>
<protein>
    <submittedName>
        <fullName evidence="4">IF rod domain-containing protein</fullName>
    </submittedName>
</protein>
<feature type="coiled-coil region" evidence="1">
    <location>
        <begin position="219"/>
        <end position="327"/>
    </location>
</feature>
<proteinExistence type="predicted"/>
<keyword evidence="1" id="KW-0175">Coiled coil</keyword>
<dbReference type="AlphaFoldDB" id="A0A0R3RG12"/>
<feature type="region of interest" description="Disordered" evidence="2">
    <location>
        <begin position="43"/>
        <end position="99"/>
    </location>
</feature>
<feature type="region of interest" description="Disordered" evidence="2">
    <location>
        <begin position="138"/>
        <end position="191"/>
    </location>
</feature>
<feature type="compositionally biased region" description="Polar residues" evidence="2">
    <location>
        <begin position="66"/>
        <end position="87"/>
    </location>
</feature>